<dbReference type="Proteomes" id="UP001501591">
    <property type="component" value="Unassembled WGS sequence"/>
</dbReference>
<comment type="caution">
    <text evidence="6">The sequence shown here is derived from an EMBL/GenBank/DDBJ whole genome shotgun (WGS) entry which is preliminary data.</text>
</comment>
<dbReference type="Gene3D" id="1.10.357.10">
    <property type="entry name" value="Tetracycline Repressor, domain 2"/>
    <property type="match status" value="1"/>
</dbReference>
<protein>
    <submittedName>
        <fullName evidence="6">TetR/AcrR family transcriptional regulator</fullName>
    </submittedName>
</protein>
<evidence type="ECO:0000256" key="4">
    <source>
        <dbReference type="PROSITE-ProRule" id="PRU00335"/>
    </source>
</evidence>
<gene>
    <name evidence="6" type="ORF">GCM10022383_00650</name>
</gene>
<organism evidence="6 7">
    <name type="scientific">Microbacterium soli</name>
    <dbReference type="NCBI Taxonomy" id="446075"/>
    <lineage>
        <taxon>Bacteria</taxon>
        <taxon>Bacillati</taxon>
        <taxon>Actinomycetota</taxon>
        <taxon>Actinomycetes</taxon>
        <taxon>Micrococcales</taxon>
        <taxon>Microbacteriaceae</taxon>
        <taxon>Microbacterium</taxon>
    </lineage>
</organism>
<evidence type="ECO:0000256" key="1">
    <source>
        <dbReference type="ARBA" id="ARBA00023015"/>
    </source>
</evidence>
<dbReference type="InterPro" id="IPR001647">
    <property type="entry name" value="HTH_TetR"/>
</dbReference>
<dbReference type="Pfam" id="PF00440">
    <property type="entry name" value="TetR_N"/>
    <property type="match status" value="1"/>
</dbReference>
<dbReference type="InterPro" id="IPR009057">
    <property type="entry name" value="Homeodomain-like_sf"/>
</dbReference>
<evidence type="ECO:0000256" key="3">
    <source>
        <dbReference type="ARBA" id="ARBA00023163"/>
    </source>
</evidence>
<evidence type="ECO:0000259" key="5">
    <source>
        <dbReference type="PROSITE" id="PS50977"/>
    </source>
</evidence>
<feature type="DNA-binding region" description="H-T-H motif" evidence="4">
    <location>
        <begin position="36"/>
        <end position="55"/>
    </location>
</feature>
<evidence type="ECO:0000313" key="7">
    <source>
        <dbReference type="Proteomes" id="UP001501591"/>
    </source>
</evidence>
<keyword evidence="1" id="KW-0805">Transcription regulation</keyword>
<accession>A0ABP7MN16</accession>
<dbReference type="PROSITE" id="PS50977">
    <property type="entry name" value="HTH_TETR_2"/>
    <property type="match status" value="1"/>
</dbReference>
<dbReference type="PANTHER" id="PTHR30055">
    <property type="entry name" value="HTH-TYPE TRANSCRIPTIONAL REGULATOR RUTR"/>
    <property type="match status" value="1"/>
</dbReference>
<keyword evidence="7" id="KW-1185">Reference proteome</keyword>
<dbReference type="InterPro" id="IPR050109">
    <property type="entry name" value="HTH-type_TetR-like_transc_reg"/>
</dbReference>
<keyword evidence="3" id="KW-0804">Transcription</keyword>
<sequence length="192" mass="20272">MTVRVGGTMPRPPLARERVLDAYEDLLIAEGERAATLDAVAKAAEVSKGGLLYHFPSKDDLAAGLAERLAALTAADLARMRAAAEGPIAYYIRTSVMEDDALDRALIATTRLAQGGSSAASAALRESRRLWAEAIRPHVRDEAALDLVMLLSDGLYFNNSLADPDGDPGDSVPSGAALARLIELVQTSVIST</sequence>
<dbReference type="PRINTS" id="PR00455">
    <property type="entry name" value="HTHTETR"/>
</dbReference>
<name>A0ABP7MN16_9MICO</name>
<feature type="domain" description="HTH tetR-type" evidence="5">
    <location>
        <begin position="13"/>
        <end position="73"/>
    </location>
</feature>
<dbReference type="SUPFAM" id="SSF46689">
    <property type="entry name" value="Homeodomain-like"/>
    <property type="match status" value="1"/>
</dbReference>
<evidence type="ECO:0000313" key="6">
    <source>
        <dbReference type="EMBL" id="GAA3925279.1"/>
    </source>
</evidence>
<keyword evidence="2 4" id="KW-0238">DNA-binding</keyword>
<dbReference type="PANTHER" id="PTHR30055:SF234">
    <property type="entry name" value="HTH-TYPE TRANSCRIPTIONAL REGULATOR BETI"/>
    <property type="match status" value="1"/>
</dbReference>
<evidence type="ECO:0000256" key="2">
    <source>
        <dbReference type="ARBA" id="ARBA00023125"/>
    </source>
</evidence>
<proteinExistence type="predicted"/>
<dbReference type="EMBL" id="BAABCP010000001">
    <property type="protein sequence ID" value="GAA3925279.1"/>
    <property type="molecule type" value="Genomic_DNA"/>
</dbReference>
<reference evidence="7" key="1">
    <citation type="journal article" date="2019" name="Int. J. Syst. Evol. Microbiol.">
        <title>The Global Catalogue of Microorganisms (GCM) 10K type strain sequencing project: providing services to taxonomists for standard genome sequencing and annotation.</title>
        <authorList>
            <consortium name="The Broad Institute Genomics Platform"/>
            <consortium name="The Broad Institute Genome Sequencing Center for Infectious Disease"/>
            <person name="Wu L."/>
            <person name="Ma J."/>
        </authorList>
    </citation>
    <scope>NUCLEOTIDE SEQUENCE [LARGE SCALE GENOMIC DNA]</scope>
    <source>
        <strain evidence="7">JCM 17024</strain>
    </source>
</reference>